<name>A0A2T9JNC7_9CAUL</name>
<dbReference type="EMBL" id="QDKP01000023">
    <property type="protein sequence ID" value="PVM85126.1"/>
    <property type="molecule type" value="Genomic_DNA"/>
</dbReference>
<sequence>MVDIHLAGLSVTIGNNDRKQAFADIVTLEAWHETFGSGAQQVDLHVDVVFGTGRLGEEAASPIRFKLEIKQAELVVVVPQMEPVAVDPTSVSRDTPRLSGRMTSTLEKKRSRSFSAKLFGAFGIKGPNGGGAFDLAAASSQQSSEKLELSGAAEVIAVTQSRTGDGHYRWIMTPKMQDTLTGRPWDAIKTPRMKLVDTRTATSASLPPAVRVELTCRREDLLITELTLKDDAHWAALVRREGFRNRMAAAESYIRDRLIGDGLEVGDIDELFSRLTLASVSAMTVPKAP</sequence>
<evidence type="ECO:0000313" key="2">
    <source>
        <dbReference type="Proteomes" id="UP000244913"/>
    </source>
</evidence>
<reference evidence="1 2" key="1">
    <citation type="submission" date="2018-04" db="EMBL/GenBank/DDBJ databases">
        <title>The genome sequence of Caulobacter sp. 736.</title>
        <authorList>
            <person name="Gao J."/>
            <person name="Sun J."/>
        </authorList>
    </citation>
    <scope>NUCLEOTIDE SEQUENCE [LARGE SCALE GENOMIC DNA]</scope>
    <source>
        <strain evidence="1 2">736</strain>
    </source>
</reference>
<keyword evidence="2" id="KW-1185">Reference proteome</keyword>
<proteinExistence type="predicted"/>
<protein>
    <submittedName>
        <fullName evidence="1">Uncharacterized protein</fullName>
    </submittedName>
</protein>
<gene>
    <name evidence="1" type="ORF">DDF65_07425</name>
</gene>
<accession>A0A2T9JNC7</accession>
<dbReference type="Proteomes" id="UP000244913">
    <property type="component" value="Unassembled WGS sequence"/>
</dbReference>
<organism evidence="1 2">
    <name type="scientific">Caulobacter radicis</name>
    <dbReference type="NCBI Taxonomy" id="2172650"/>
    <lineage>
        <taxon>Bacteria</taxon>
        <taxon>Pseudomonadati</taxon>
        <taxon>Pseudomonadota</taxon>
        <taxon>Alphaproteobacteria</taxon>
        <taxon>Caulobacterales</taxon>
        <taxon>Caulobacteraceae</taxon>
        <taxon>Caulobacter</taxon>
    </lineage>
</organism>
<dbReference type="AlphaFoldDB" id="A0A2T9JNC7"/>
<evidence type="ECO:0000313" key="1">
    <source>
        <dbReference type="EMBL" id="PVM85126.1"/>
    </source>
</evidence>
<comment type="caution">
    <text evidence="1">The sequence shown here is derived from an EMBL/GenBank/DDBJ whole genome shotgun (WGS) entry which is preliminary data.</text>
</comment>